<evidence type="ECO:0000256" key="1">
    <source>
        <dbReference type="SAM" id="MobiDB-lite"/>
    </source>
</evidence>
<dbReference type="Proteomes" id="UP001500187">
    <property type="component" value="Unassembled WGS sequence"/>
</dbReference>
<name>A0ABP9B7Q5_9MICC</name>
<evidence type="ECO:0000313" key="4">
    <source>
        <dbReference type="Proteomes" id="UP001500187"/>
    </source>
</evidence>
<evidence type="ECO:0000313" key="3">
    <source>
        <dbReference type="EMBL" id="GAA4790755.1"/>
    </source>
</evidence>
<keyword evidence="4" id="KW-1185">Reference proteome</keyword>
<gene>
    <name evidence="3" type="ORF">GCM10023352_05990</name>
</gene>
<reference evidence="4" key="1">
    <citation type="journal article" date="2019" name="Int. J. Syst. Evol. Microbiol.">
        <title>The Global Catalogue of Microorganisms (GCM) 10K type strain sequencing project: providing services to taxonomists for standard genome sequencing and annotation.</title>
        <authorList>
            <consortium name="The Broad Institute Genomics Platform"/>
            <consortium name="The Broad Institute Genome Sequencing Center for Infectious Disease"/>
            <person name="Wu L."/>
            <person name="Ma J."/>
        </authorList>
    </citation>
    <scope>NUCLEOTIDE SEQUENCE [LARGE SCALE GENOMIC DNA]</scope>
    <source>
        <strain evidence="4">JCM 18541</strain>
    </source>
</reference>
<feature type="signal peptide" evidence="2">
    <location>
        <begin position="1"/>
        <end position="17"/>
    </location>
</feature>
<feature type="compositionally biased region" description="Low complexity" evidence="1">
    <location>
        <begin position="31"/>
        <end position="58"/>
    </location>
</feature>
<comment type="caution">
    <text evidence="3">The sequence shown here is derived from an EMBL/GenBank/DDBJ whole genome shotgun (WGS) entry which is preliminary data.</text>
</comment>
<dbReference type="EMBL" id="BAABKP010000001">
    <property type="protein sequence ID" value="GAA4790755.1"/>
    <property type="molecule type" value="Genomic_DNA"/>
</dbReference>
<feature type="chain" id="PRO_5045943131" description="Lipoprotein" evidence="2">
    <location>
        <begin position="18"/>
        <end position="204"/>
    </location>
</feature>
<protein>
    <recommendedName>
        <fullName evidence="5">Lipoprotein</fullName>
    </recommendedName>
</protein>
<evidence type="ECO:0008006" key="5">
    <source>
        <dbReference type="Google" id="ProtNLM"/>
    </source>
</evidence>
<dbReference type="RefSeq" id="WP_345444575.1">
    <property type="nucleotide sequence ID" value="NZ_BAABKP010000001.1"/>
</dbReference>
<keyword evidence="2" id="KW-0732">Signal</keyword>
<sequence length="204" mass="21300">MKSYTGLTLLATTVLLAGCGSSGTGTTDNETVTPPASSAAAANSSVPTPSPMPSATSSYEAQPDLVEVTTTFPVGKEVAADEKIGILVSPTGNIGCDIWAVEGLARCGVKSYYDEAKYPTGDITGPAWVFALDDELDEVSLNSRGDAMFFMMGEHEGNAPQVVEYGTTATYGSIECRSEEEAMTCTNTKTGHGVTMSREGYSTF</sequence>
<proteinExistence type="predicted"/>
<dbReference type="PROSITE" id="PS51257">
    <property type="entry name" value="PROKAR_LIPOPROTEIN"/>
    <property type="match status" value="1"/>
</dbReference>
<feature type="region of interest" description="Disordered" evidence="1">
    <location>
        <begin position="24"/>
        <end position="61"/>
    </location>
</feature>
<accession>A0ABP9B7Q5</accession>
<organism evidence="3 4">
    <name type="scientific">Rothia endophytica</name>
    <dbReference type="NCBI Taxonomy" id="1324766"/>
    <lineage>
        <taxon>Bacteria</taxon>
        <taxon>Bacillati</taxon>
        <taxon>Actinomycetota</taxon>
        <taxon>Actinomycetes</taxon>
        <taxon>Micrococcales</taxon>
        <taxon>Micrococcaceae</taxon>
        <taxon>Rothia</taxon>
    </lineage>
</organism>
<evidence type="ECO:0000256" key="2">
    <source>
        <dbReference type="SAM" id="SignalP"/>
    </source>
</evidence>